<dbReference type="Proteomes" id="UP000707356">
    <property type="component" value="Unassembled WGS sequence"/>
</dbReference>
<dbReference type="EMBL" id="JAHHHV010000090">
    <property type="protein sequence ID" value="MBW4468471.1"/>
    <property type="molecule type" value="Genomic_DNA"/>
</dbReference>
<reference evidence="1" key="1">
    <citation type="submission" date="2021-05" db="EMBL/GenBank/DDBJ databases">
        <authorList>
            <person name="Pietrasiak N."/>
            <person name="Ward R."/>
            <person name="Stajich J.E."/>
            <person name="Kurbessoian T."/>
        </authorList>
    </citation>
    <scope>NUCLEOTIDE SEQUENCE</scope>
    <source>
        <strain evidence="1">GSE-TBD4-15B</strain>
    </source>
</reference>
<reference evidence="1" key="2">
    <citation type="journal article" date="2022" name="Microbiol. Resour. Announc.">
        <title>Metagenome Sequencing to Explore Phylogenomics of Terrestrial Cyanobacteria.</title>
        <authorList>
            <person name="Ward R.D."/>
            <person name="Stajich J.E."/>
            <person name="Johansen J.R."/>
            <person name="Huntemann M."/>
            <person name="Clum A."/>
            <person name="Foster B."/>
            <person name="Foster B."/>
            <person name="Roux S."/>
            <person name="Palaniappan K."/>
            <person name="Varghese N."/>
            <person name="Mukherjee S."/>
            <person name="Reddy T.B.K."/>
            <person name="Daum C."/>
            <person name="Copeland A."/>
            <person name="Chen I.A."/>
            <person name="Ivanova N.N."/>
            <person name="Kyrpides N.C."/>
            <person name="Shapiro N."/>
            <person name="Eloe-Fadrosh E.A."/>
            <person name="Pietrasiak N."/>
        </authorList>
    </citation>
    <scope>NUCLEOTIDE SEQUENCE</scope>
    <source>
        <strain evidence="1">GSE-TBD4-15B</strain>
    </source>
</reference>
<evidence type="ECO:0000313" key="1">
    <source>
        <dbReference type="EMBL" id="MBW4468471.1"/>
    </source>
</evidence>
<accession>A0A951PF28</accession>
<organism evidence="1 2">
    <name type="scientific">Pegethrix bostrychoides GSE-TBD4-15B</name>
    <dbReference type="NCBI Taxonomy" id="2839662"/>
    <lineage>
        <taxon>Bacteria</taxon>
        <taxon>Bacillati</taxon>
        <taxon>Cyanobacteriota</taxon>
        <taxon>Cyanophyceae</taxon>
        <taxon>Oculatellales</taxon>
        <taxon>Oculatellaceae</taxon>
        <taxon>Pegethrix</taxon>
    </lineage>
</organism>
<gene>
    <name evidence="1" type="ORF">KME07_23850</name>
</gene>
<name>A0A951PF28_9CYAN</name>
<proteinExistence type="predicted"/>
<sequence length="47" mass="4904">MQTSTQVSQTSRIQLDVKELALSCPASQGQIRRSSAAVDGILGRASG</sequence>
<dbReference type="AlphaFoldDB" id="A0A951PF28"/>
<evidence type="ECO:0000313" key="2">
    <source>
        <dbReference type="Proteomes" id="UP000707356"/>
    </source>
</evidence>
<comment type="caution">
    <text evidence="1">The sequence shown here is derived from an EMBL/GenBank/DDBJ whole genome shotgun (WGS) entry which is preliminary data.</text>
</comment>
<protein>
    <submittedName>
        <fullName evidence="1">Uncharacterized protein</fullName>
    </submittedName>
</protein>